<keyword evidence="1" id="KW-0863">Zinc-finger</keyword>
<dbReference type="EMBL" id="CAKLBY020000101">
    <property type="protein sequence ID" value="CAK7926810.1"/>
    <property type="molecule type" value="Genomic_DNA"/>
</dbReference>
<dbReference type="AlphaFoldDB" id="A0AAV1TX07"/>
<dbReference type="SUPFAM" id="SSF57756">
    <property type="entry name" value="Retrovirus zinc finger-like domains"/>
    <property type="match status" value="1"/>
</dbReference>
<dbReference type="GO" id="GO:0003676">
    <property type="term" value="F:nucleic acid binding"/>
    <property type="evidence" value="ECO:0007669"/>
    <property type="project" value="InterPro"/>
</dbReference>
<keyword evidence="1" id="KW-0862">Zinc</keyword>
<evidence type="ECO:0000313" key="3">
    <source>
        <dbReference type="EMBL" id="CAK7897645.1"/>
    </source>
</evidence>
<evidence type="ECO:0000256" key="1">
    <source>
        <dbReference type="PROSITE-ProRule" id="PRU00047"/>
    </source>
</evidence>
<dbReference type="InterPro" id="IPR036875">
    <property type="entry name" value="Znf_CCHC_sf"/>
</dbReference>
<sequence length="176" mass="20900">MRRQLHEFKMQKRDSVMDRYPIFDELCMSMQAIGDEVFQDERLVILLGSLSDEYDQIVKIIENMKDMNQFQAKEMLCREYEGIARKEKSEIALKATRKFKSKSFQPKEARNNFTRTCFICGKHGHKKQDCWKKSDKKKSFEQAFTVRNNALKVGYLPVERKVICVQSKMTFWIPAH</sequence>
<reference evidence="4" key="1">
    <citation type="submission" date="2024-01" db="EMBL/GenBank/DDBJ databases">
        <authorList>
            <person name="Webb A."/>
        </authorList>
    </citation>
    <scope>NUCLEOTIDE SEQUENCE</scope>
    <source>
        <strain evidence="4">Pm1</strain>
    </source>
</reference>
<dbReference type="Pfam" id="PF14223">
    <property type="entry name" value="Retrotran_gag_2"/>
    <property type="match status" value="1"/>
</dbReference>
<evidence type="ECO:0000259" key="2">
    <source>
        <dbReference type="PROSITE" id="PS50158"/>
    </source>
</evidence>
<protein>
    <recommendedName>
        <fullName evidence="2">CCHC-type domain-containing protein</fullName>
    </recommendedName>
</protein>
<gene>
    <name evidence="4" type="ORF">PM001_LOCUS11960</name>
    <name evidence="3" type="ORF">PM001_LOCUS1483</name>
</gene>
<name>A0AAV1TX07_9STRA</name>
<dbReference type="Gene3D" id="4.10.60.10">
    <property type="entry name" value="Zinc finger, CCHC-type"/>
    <property type="match status" value="1"/>
</dbReference>
<comment type="caution">
    <text evidence="4">The sequence shown here is derived from an EMBL/GenBank/DDBJ whole genome shotgun (WGS) entry which is preliminary data.</text>
</comment>
<evidence type="ECO:0000313" key="4">
    <source>
        <dbReference type="EMBL" id="CAK7926810.1"/>
    </source>
</evidence>
<evidence type="ECO:0000313" key="5">
    <source>
        <dbReference type="Proteomes" id="UP001162060"/>
    </source>
</evidence>
<dbReference type="EMBL" id="CAKLBY020000014">
    <property type="protein sequence ID" value="CAK7897645.1"/>
    <property type="molecule type" value="Genomic_DNA"/>
</dbReference>
<dbReference type="InterPro" id="IPR001878">
    <property type="entry name" value="Znf_CCHC"/>
</dbReference>
<feature type="domain" description="CCHC-type" evidence="2">
    <location>
        <begin position="117"/>
        <end position="130"/>
    </location>
</feature>
<dbReference type="PROSITE" id="PS50158">
    <property type="entry name" value="ZF_CCHC"/>
    <property type="match status" value="1"/>
</dbReference>
<proteinExistence type="predicted"/>
<accession>A0AAV1TX07</accession>
<organism evidence="4 5">
    <name type="scientific">Peronospora matthiolae</name>
    <dbReference type="NCBI Taxonomy" id="2874970"/>
    <lineage>
        <taxon>Eukaryota</taxon>
        <taxon>Sar</taxon>
        <taxon>Stramenopiles</taxon>
        <taxon>Oomycota</taxon>
        <taxon>Peronosporomycetes</taxon>
        <taxon>Peronosporales</taxon>
        <taxon>Peronosporaceae</taxon>
        <taxon>Peronospora</taxon>
    </lineage>
</organism>
<keyword evidence="1" id="KW-0479">Metal-binding</keyword>
<dbReference type="Proteomes" id="UP001162060">
    <property type="component" value="Unassembled WGS sequence"/>
</dbReference>
<dbReference type="GO" id="GO:0008270">
    <property type="term" value="F:zinc ion binding"/>
    <property type="evidence" value="ECO:0007669"/>
    <property type="project" value="UniProtKB-KW"/>
</dbReference>